<keyword evidence="3" id="KW-1185">Reference proteome</keyword>
<evidence type="ECO:0000313" key="3">
    <source>
        <dbReference type="Proteomes" id="UP000735302"/>
    </source>
</evidence>
<evidence type="ECO:0000256" key="1">
    <source>
        <dbReference type="SAM" id="MobiDB-lite"/>
    </source>
</evidence>
<sequence>MSKKKNKSRSNGHGWLQEIPSQHHQRKTAQIVRPYNQGWTTRETVKECQNMWKEEQRFIDSLNKLSANKEGTNNELMRQADNREEWRATIDNVCKTRPDEEEGTVSSPSTKVYKDYKTNFVTSREMQGVVK</sequence>
<proteinExistence type="predicted"/>
<gene>
    <name evidence="2" type="ORF">PoB_000597500</name>
</gene>
<feature type="region of interest" description="Disordered" evidence="1">
    <location>
        <begin position="1"/>
        <end position="35"/>
    </location>
</feature>
<dbReference type="Proteomes" id="UP000735302">
    <property type="component" value="Unassembled WGS sequence"/>
</dbReference>
<feature type="compositionally biased region" description="Basic residues" evidence="1">
    <location>
        <begin position="1"/>
        <end position="10"/>
    </location>
</feature>
<organism evidence="2 3">
    <name type="scientific">Plakobranchus ocellatus</name>
    <dbReference type="NCBI Taxonomy" id="259542"/>
    <lineage>
        <taxon>Eukaryota</taxon>
        <taxon>Metazoa</taxon>
        <taxon>Spiralia</taxon>
        <taxon>Lophotrochozoa</taxon>
        <taxon>Mollusca</taxon>
        <taxon>Gastropoda</taxon>
        <taxon>Heterobranchia</taxon>
        <taxon>Euthyneura</taxon>
        <taxon>Panpulmonata</taxon>
        <taxon>Sacoglossa</taxon>
        <taxon>Placobranchoidea</taxon>
        <taxon>Plakobranchidae</taxon>
        <taxon>Plakobranchus</taxon>
    </lineage>
</organism>
<reference evidence="2 3" key="1">
    <citation type="journal article" date="2021" name="Elife">
        <title>Chloroplast acquisition without the gene transfer in kleptoplastic sea slugs, Plakobranchus ocellatus.</title>
        <authorList>
            <person name="Maeda T."/>
            <person name="Takahashi S."/>
            <person name="Yoshida T."/>
            <person name="Shimamura S."/>
            <person name="Takaki Y."/>
            <person name="Nagai Y."/>
            <person name="Toyoda A."/>
            <person name="Suzuki Y."/>
            <person name="Arimoto A."/>
            <person name="Ishii H."/>
            <person name="Satoh N."/>
            <person name="Nishiyama T."/>
            <person name="Hasebe M."/>
            <person name="Maruyama T."/>
            <person name="Minagawa J."/>
            <person name="Obokata J."/>
            <person name="Shigenobu S."/>
        </authorList>
    </citation>
    <scope>NUCLEOTIDE SEQUENCE [LARGE SCALE GENOMIC DNA]</scope>
</reference>
<evidence type="ECO:0000313" key="2">
    <source>
        <dbReference type="EMBL" id="GFN79469.1"/>
    </source>
</evidence>
<name>A0AAV3Y9M1_9GAST</name>
<protein>
    <submittedName>
        <fullName evidence="2">Uncharacterized protein</fullName>
    </submittedName>
</protein>
<comment type="caution">
    <text evidence="2">The sequence shown here is derived from an EMBL/GenBank/DDBJ whole genome shotgun (WGS) entry which is preliminary data.</text>
</comment>
<accession>A0AAV3Y9M1</accession>
<dbReference type="AlphaFoldDB" id="A0AAV3Y9M1"/>
<dbReference type="EMBL" id="BLXT01000663">
    <property type="protein sequence ID" value="GFN79469.1"/>
    <property type="molecule type" value="Genomic_DNA"/>
</dbReference>